<evidence type="ECO:0000256" key="11">
    <source>
        <dbReference type="ARBA" id="ARBA00031945"/>
    </source>
</evidence>
<dbReference type="Gene3D" id="3.90.1150.10">
    <property type="entry name" value="Aspartate Aminotransferase, domain 1"/>
    <property type="match status" value="1"/>
</dbReference>
<dbReference type="PROSITE" id="PS00599">
    <property type="entry name" value="AA_TRANSFER_CLASS_2"/>
    <property type="match status" value="1"/>
</dbReference>
<evidence type="ECO:0000256" key="9">
    <source>
        <dbReference type="ARBA" id="ARBA00023315"/>
    </source>
</evidence>
<dbReference type="GeneID" id="93076954"/>
<name>A0ABN4B0R9_LIBAS</name>
<keyword evidence="7 14" id="KW-0663">Pyridoxal phosphate</keyword>
<evidence type="ECO:0000256" key="13">
    <source>
        <dbReference type="ARBA" id="ARBA00047654"/>
    </source>
</evidence>
<dbReference type="InterPro" id="IPR010961">
    <property type="entry name" value="4pyrrol_synth_NH2levulA_synth"/>
</dbReference>
<sequence>MDFEKFFKDQINYLHHEKRYRFFTELAYEQYQFPYAIHNSDEGSRKVTIWCSNDYLGMGKHPKVIENAQRTFEKCGIGAGGTRNIAGTNYYHVMLEKELATLHGKKAALIFNSGYIANWATIGTLCSQIDNIICFSDSHNHASIIEGINKARCKKVIWNHNDLEDLEKNLAATDLSIPKIIIFESIYSMDGDIAPIKEICDLADQYNAITYIDEVHAVGIHGSCGAGISEREGIMNRITIISGTLAKGFGTFGGYIAASENLCDFIRSFASGFIFSTSLPPAIASASVTSIQYIKQHYDERKKYLERVKQLRHSLENKAIPCIPNESHIIPIMVGDSHKCTQISNILLKEFGIYIQPINYPTVAKKKERLRVTLTPLHTDSDIEHLVSSLENVWQKMNRYA</sequence>
<comment type="pathway">
    <text evidence="2 15">Porphyrin-containing compound metabolism; protoporphyrin-IX biosynthesis; 5-aminolevulinate from glycine: step 1/1.</text>
</comment>
<dbReference type="InterPro" id="IPR015421">
    <property type="entry name" value="PyrdxlP-dep_Trfase_major"/>
</dbReference>
<evidence type="ECO:0000256" key="8">
    <source>
        <dbReference type="ARBA" id="ARBA00023133"/>
    </source>
</evidence>
<evidence type="ECO:0000256" key="14">
    <source>
        <dbReference type="RuleBase" id="RU003693"/>
    </source>
</evidence>
<evidence type="ECO:0000256" key="4">
    <source>
        <dbReference type="ARBA" id="ARBA00011738"/>
    </source>
</evidence>
<dbReference type="InterPro" id="IPR004839">
    <property type="entry name" value="Aminotransferase_I/II_large"/>
</dbReference>
<comment type="cofactor">
    <cofactor evidence="1 14">
        <name>pyridoxal 5'-phosphate</name>
        <dbReference type="ChEBI" id="CHEBI:597326"/>
    </cofactor>
</comment>
<dbReference type="InterPro" id="IPR001917">
    <property type="entry name" value="Aminotrans_II_pyridoxalP_BS"/>
</dbReference>
<evidence type="ECO:0000256" key="6">
    <source>
        <dbReference type="ARBA" id="ARBA00022679"/>
    </source>
</evidence>
<evidence type="ECO:0000259" key="16">
    <source>
        <dbReference type="Pfam" id="PF00155"/>
    </source>
</evidence>
<dbReference type="Gene3D" id="3.40.640.10">
    <property type="entry name" value="Type I PLP-dependent aspartate aminotransferase-like (Major domain)"/>
    <property type="match status" value="1"/>
</dbReference>
<gene>
    <name evidence="17" type="ORF">WSI_02940</name>
</gene>
<dbReference type="InterPro" id="IPR015424">
    <property type="entry name" value="PyrdxlP-dep_Trfase"/>
</dbReference>
<comment type="subunit">
    <text evidence="4">Homodimer.</text>
</comment>
<evidence type="ECO:0000256" key="2">
    <source>
        <dbReference type="ARBA" id="ARBA00005029"/>
    </source>
</evidence>
<evidence type="ECO:0000256" key="3">
    <source>
        <dbReference type="ARBA" id="ARBA00008392"/>
    </source>
</evidence>
<evidence type="ECO:0000256" key="12">
    <source>
        <dbReference type="ARBA" id="ARBA00032773"/>
    </source>
</evidence>
<dbReference type="SUPFAM" id="SSF53383">
    <property type="entry name" value="PLP-dependent transferases"/>
    <property type="match status" value="1"/>
</dbReference>
<evidence type="ECO:0000256" key="10">
    <source>
        <dbReference type="ARBA" id="ARBA00031691"/>
    </source>
</evidence>
<keyword evidence="8 15" id="KW-0350">Heme biosynthesis</keyword>
<comment type="similarity">
    <text evidence="3 14">Belongs to the class-II pyridoxal-phosphate-dependent aminotransferase family.</text>
</comment>
<protein>
    <recommendedName>
        <fullName evidence="5 15">5-aminolevulinate synthase</fullName>
        <ecNumber evidence="5 15">2.3.1.37</ecNumber>
    </recommendedName>
    <alternativeName>
        <fullName evidence="10 15">5-aminolevulinic acid synthase</fullName>
    </alternativeName>
    <alternativeName>
        <fullName evidence="11 15">Delta-ALA synthase</fullName>
    </alternativeName>
    <alternativeName>
        <fullName evidence="12 15">Delta-aminolevulinate synthase</fullName>
    </alternativeName>
</protein>
<dbReference type="EC" id="2.3.1.37" evidence="5 15"/>
<evidence type="ECO:0000256" key="5">
    <source>
        <dbReference type="ARBA" id="ARBA00013257"/>
    </source>
</evidence>
<dbReference type="Proteomes" id="UP000011820">
    <property type="component" value="Chromosome"/>
</dbReference>
<dbReference type="InterPro" id="IPR050087">
    <property type="entry name" value="AON_synthase_class-II"/>
</dbReference>
<evidence type="ECO:0000313" key="17">
    <source>
        <dbReference type="EMBL" id="AGH16958.1"/>
    </source>
</evidence>
<dbReference type="EMBL" id="CP004005">
    <property type="protein sequence ID" value="AGH16958.1"/>
    <property type="molecule type" value="Genomic_DNA"/>
</dbReference>
<organism evidence="17 18">
    <name type="scientific">Candidatus Liberibacter asiaticus str. gxpsy</name>
    <dbReference type="NCBI Taxonomy" id="1174529"/>
    <lineage>
        <taxon>Bacteria</taxon>
        <taxon>Pseudomonadati</taxon>
        <taxon>Pseudomonadota</taxon>
        <taxon>Alphaproteobacteria</taxon>
        <taxon>Hyphomicrobiales</taxon>
        <taxon>Rhizobiaceae</taxon>
        <taxon>Liberibacter</taxon>
    </lineage>
</organism>
<dbReference type="NCBIfam" id="TIGR01821">
    <property type="entry name" value="5aminolev_synth"/>
    <property type="match status" value="1"/>
</dbReference>
<keyword evidence="18" id="KW-1185">Reference proteome</keyword>
<keyword evidence="9 15" id="KW-0012">Acyltransferase</keyword>
<reference evidence="17 18" key="1">
    <citation type="journal article" date="2013" name="Genome Announc.">
        <title>Complete Genome Sequence of a Chinese Strain of 'Candidatus Liberibacter asiaticus'.</title>
        <authorList>
            <person name="Lin H."/>
            <person name="Han C.S."/>
            <person name="Liu B."/>
            <person name="Lou B."/>
            <person name="Bai X."/>
            <person name="Deng C."/>
            <person name="Civerolo E.L."/>
            <person name="Gupta G."/>
        </authorList>
    </citation>
    <scope>NUCLEOTIDE SEQUENCE [LARGE SCALE GENOMIC DNA]</scope>
    <source>
        <strain evidence="18">gxpsy</strain>
    </source>
</reference>
<feature type="domain" description="Aminotransferase class I/classII large" evidence="16">
    <location>
        <begin position="46"/>
        <end position="390"/>
    </location>
</feature>
<accession>A0ABN4B0R9</accession>
<dbReference type="Pfam" id="PF00155">
    <property type="entry name" value="Aminotran_1_2"/>
    <property type="match status" value="1"/>
</dbReference>
<dbReference type="PANTHER" id="PTHR13693">
    <property type="entry name" value="CLASS II AMINOTRANSFERASE/8-AMINO-7-OXONONANOATE SYNTHASE"/>
    <property type="match status" value="1"/>
</dbReference>
<evidence type="ECO:0000256" key="1">
    <source>
        <dbReference type="ARBA" id="ARBA00001933"/>
    </source>
</evidence>
<dbReference type="InterPro" id="IPR015422">
    <property type="entry name" value="PyrdxlP-dep_Trfase_small"/>
</dbReference>
<dbReference type="RefSeq" id="WP_015452555.1">
    <property type="nucleotide sequence ID" value="NC_020549.1"/>
</dbReference>
<evidence type="ECO:0000256" key="7">
    <source>
        <dbReference type="ARBA" id="ARBA00022898"/>
    </source>
</evidence>
<proteinExistence type="inferred from homology"/>
<dbReference type="GO" id="GO:0003870">
    <property type="term" value="F:5-aminolevulinate synthase activity"/>
    <property type="evidence" value="ECO:0007669"/>
    <property type="project" value="UniProtKB-EC"/>
</dbReference>
<evidence type="ECO:0000256" key="15">
    <source>
        <dbReference type="RuleBase" id="RU910713"/>
    </source>
</evidence>
<keyword evidence="6 15" id="KW-0808">Transferase</keyword>
<comment type="catalytic activity">
    <reaction evidence="13 15">
        <text>succinyl-CoA + glycine + H(+) = 5-aminolevulinate + CO2 + CoA</text>
        <dbReference type="Rhea" id="RHEA:12921"/>
        <dbReference type="ChEBI" id="CHEBI:15378"/>
        <dbReference type="ChEBI" id="CHEBI:16526"/>
        <dbReference type="ChEBI" id="CHEBI:57287"/>
        <dbReference type="ChEBI" id="CHEBI:57292"/>
        <dbReference type="ChEBI" id="CHEBI:57305"/>
        <dbReference type="ChEBI" id="CHEBI:356416"/>
        <dbReference type="EC" id="2.3.1.37"/>
    </reaction>
</comment>
<dbReference type="PANTHER" id="PTHR13693:SF102">
    <property type="entry name" value="2-AMINO-3-KETOBUTYRATE COENZYME A LIGASE, MITOCHONDRIAL"/>
    <property type="match status" value="1"/>
</dbReference>
<evidence type="ECO:0000313" key="18">
    <source>
        <dbReference type="Proteomes" id="UP000011820"/>
    </source>
</evidence>
<dbReference type="CDD" id="cd06454">
    <property type="entry name" value="KBL_like"/>
    <property type="match status" value="1"/>
</dbReference>